<evidence type="ECO:0000256" key="3">
    <source>
        <dbReference type="ARBA" id="ARBA00022630"/>
    </source>
</evidence>
<keyword evidence="8" id="KW-1185">Reference proteome</keyword>
<evidence type="ECO:0000256" key="6">
    <source>
        <dbReference type="ARBA" id="ARBA00023033"/>
    </source>
</evidence>
<evidence type="ECO:0000256" key="2">
    <source>
        <dbReference type="ARBA" id="ARBA00010139"/>
    </source>
</evidence>
<evidence type="ECO:0000256" key="5">
    <source>
        <dbReference type="ARBA" id="ARBA00023002"/>
    </source>
</evidence>
<dbReference type="SUPFAM" id="SSF51905">
    <property type="entry name" value="FAD/NAD(P)-binding domain"/>
    <property type="match status" value="1"/>
</dbReference>
<dbReference type="EMBL" id="JBHLXH010000001">
    <property type="protein sequence ID" value="MFC0222619.1"/>
    <property type="molecule type" value="Genomic_DNA"/>
</dbReference>
<reference evidence="7 8" key="1">
    <citation type="submission" date="2024-09" db="EMBL/GenBank/DDBJ databases">
        <authorList>
            <person name="Sun Q."/>
            <person name="Mori K."/>
        </authorList>
    </citation>
    <scope>NUCLEOTIDE SEQUENCE [LARGE SCALE GENOMIC DNA]</scope>
    <source>
        <strain evidence="7 8">CCM 8654</strain>
    </source>
</reference>
<dbReference type="Pfam" id="PF00743">
    <property type="entry name" value="FMO-like"/>
    <property type="match status" value="1"/>
</dbReference>
<dbReference type="PANTHER" id="PTHR43872">
    <property type="entry name" value="MONOOXYGENASE, PUTATIVE (AFU_ORTHOLOGUE AFUA_8G02570)-RELATED"/>
    <property type="match status" value="1"/>
</dbReference>
<dbReference type="RefSeq" id="WP_378518267.1">
    <property type="nucleotide sequence ID" value="NZ_CBCSDI010000002.1"/>
</dbReference>
<comment type="similarity">
    <text evidence="2">Belongs to the FAD-binding monooxygenase family.</text>
</comment>
<dbReference type="InterPro" id="IPR036188">
    <property type="entry name" value="FAD/NAD-bd_sf"/>
</dbReference>
<gene>
    <name evidence="7" type="ORF">ACFFJG_09005</name>
</gene>
<dbReference type="Proteomes" id="UP001589698">
    <property type="component" value="Unassembled WGS sequence"/>
</dbReference>
<dbReference type="EC" id="1.14.13.-" evidence="7"/>
<keyword evidence="5 7" id="KW-0560">Oxidoreductase</keyword>
<keyword evidence="6 7" id="KW-0503">Monooxygenase</keyword>
<organism evidence="7 8">
    <name type="scientific">Nocardioides zeicaulis</name>
    <dbReference type="NCBI Taxonomy" id="1776857"/>
    <lineage>
        <taxon>Bacteria</taxon>
        <taxon>Bacillati</taxon>
        <taxon>Actinomycetota</taxon>
        <taxon>Actinomycetes</taxon>
        <taxon>Propionibacteriales</taxon>
        <taxon>Nocardioidaceae</taxon>
        <taxon>Nocardioides</taxon>
    </lineage>
</organism>
<accession>A0ABV6E0X0</accession>
<keyword evidence="4" id="KW-0274">FAD</keyword>
<comment type="caution">
    <text evidence="7">The sequence shown here is derived from an EMBL/GenBank/DDBJ whole genome shotgun (WGS) entry which is preliminary data.</text>
</comment>
<evidence type="ECO:0000313" key="8">
    <source>
        <dbReference type="Proteomes" id="UP001589698"/>
    </source>
</evidence>
<dbReference type="InterPro" id="IPR020946">
    <property type="entry name" value="Flavin_mOase-like"/>
</dbReference>
<protein>
    <submittedName>
        <fullName evidence="7">Flavin-containing monooxygenase</fullName>
        <ecNumber evidence="7">1.14.13.-</ecNumber>
    </submittedName>
</protein>
<evidence type="ECO:0000256" key="4">
    <source>
        <dbReference type="ARBA" id="ARBA00022827"/>
    </source>
</evidence>
<sequence>MSDHVDVLIVGAGLSGIGAAAHLTKDLPEVTYAVLEGRAASGGTWDLFRYPGVRSDSDMFTLGYRFRPWRGDKALADGASILAYVRETAADYGVEEHIRYGHRVTHAAWDSATARWTVTAEVDGDERRITADFLWSCSGYYDYDRGHRPHFEGEERFGGTLVHPQHWPADLDVADKRVVVIGSGATAVTLVPALAEQGAAHVTMLQRSPTYVLPLAARDRFAGAARTVLGERGSYPLVRAKNVLVATALYQLSRHRPAVVRGLVRKANVALLPPGYDVDTHFRPTYDPWDQRLCLVPDGDLFRAISDGAASVVTDTIRTFTETGVELASGEHLDADVVVTATGLELLLFGGATLSVDGEQVDPHDRMAYRAMMLSGVPNFAFTIGYTNASWTLKADLVSEYVVRVLRRMRGEGRRTVVPTPDDSVEGAPLMDFDAGYVRRAAHLLPQQGTVAPWRLKQNYLYDALALRRARLDDGVLTFR</sequence>
<keyword evidence="3" id="KW-0285">Flavoprotein</keyword>
<evidence type="ECO:0000256" key="1">
    <source>
        <dbReference type="ARBA" id="ARBA00001974"/>
    </source>
</evidence>
<name>A0ABV6E0X0_9ACTN</name>
<comment type="cofactor">
    <cofactor evidence="1">
        <name>FAD</name>
        <dbReference type="ChEBI" id="CHEBI:57692"/>
    </cofactor>
</comment>
<dbReference type="GO" id="GO:0004497">
    <property type="term" value="F:monooxygenase activity"/>
    <property type="evidence" value="ECO:0007669"/>
    <property type="project" value="UniProtKB-KW"/>
</dbReference>
<dbReference type="PANTHER" id="PTHR43872:SF1">
    <property type="entry name" value="MONOOXYGENASE, PUTATIVE (AFU_ORTHOLOGUE AFUA_8G02570)-RELATED"/>
    <property type="match status" value="1"/>
</dbReference>
<dbReference type="InterPro" id="IPR051820">
    <property type="entry name" value="FAD-binding_MO"/>
</dbReference>
<proteinExistence type="inferred from homology"/>
<evidence type="ECO:0000313" key="7">
    <source>
        <dbReference type="EMBL" id="MFC0222619.1"/>
    </source>
</evidence>
<dbReference type="Gene3D" id="3.50.50.60">
    <property type="entry name" value="FAD/NAD(P)-binding domain"/>
    <property type="match status" value="2"/>
</dbReference>
<dbReference type="Pfam" id="PF13450">
    <property type="entry name" value="NAD_binding_8"/>
    <property type="match status" value="1"/>
</dbReference>